<feature type="domain" description="FAS1" evidence="2">
    <location>
        <begin position="54"/>
        <end position="197"/>
    </location>
</feature>
<keyword evidence="1" id="KW-0732">Signal</keyword>
<feature type="signal peptide" evidence="1">
    <location>
        <begin position="1"/>
        <end position="23"/>
    </location>
</feature>
<dbReference type="AlphaFoldDB" id="A0AAP2CIA4"/>
<comment type="caution">
    <text evidence="3">The sequence shown here is derived from an EMBL/GenBank/DDBJ whole genome shotgun (WGS) entry which is preliminary data.</text>
</comment>
<dbReference type="FunFam" id="2.30.180.10:FF:000032">
    <property type="entry name" value="Fasciclin domain-containing protein, putative"/>
    <property type="match status" value="1"/>
</dbReference>
<dbReference type="SUPFAM" id="SSF82153">
    <property type="entry name" value="FAS1 domain"/>
    <property type="match status" value="1"/>
</dbReference>
<dbReference type="Proteomes" id="UP001319104">
    <property type="component" value="Unassembled WGS sequence"/>
</dbReference>
<dbReference type="SMART" id="SM00554">
    <property type="entry name" value="FAS1"/>
    <property type="match status" value="1"/>
</dbReference>
<protein>
    <submittedName>
        <fullName evidence="3">Fasciclin domain-containing protein</fullName>
    </submittedName>
</protein>
<proteinExistence type="predicted"/>
<evidence type="ECO:0000256" key="1">
    <source>
        <dbReference type="SAM" id="SignalP"/>
    </source>
</evidence>
<gene>
    <name evidence="3" type="ORF">KI659_14640</name>
</gene>
<dbReference type="RefSeq" id="WP_213946114.1">
    <property type="nucleotide sequence ID" value="NZ_JAHCMY010000010.1"/>
</dbReference>
<evidence type="ECO:0000313" key="3">
    <source>
        <dbReference type="EMBL" id="MBS9525253.1"/>
    </source>
</evidence>
<sequence length="211" mass="22635">MNKNFKLLGTAFAMMIFGGTAIAQTTPVTNQAMVQEEIEVDYEAIFGDIENTEEHDVLSLLKKDDNFSIFVELIEKSQIDLNAAAEVAGGELTVFAPTNEAFKQLTKEQYTQITEPEDLAVLQNITKSHVLTRIIHSADFRENQVIENADGLEIPVATAGGQGVATPADEVIVGGARIVKPDVKASNGVIHVMDGVVTPEAGGMTSGFGEQ</sequence>
<dbReference type="PANTHER" id="PTHR10900:SF77">
    <property type="entry name" value="FI19380P1"/>
    <property type="match status" value="1"/>
</dbReference>
<dbReference type="PROSITE" id="PS50213">
    <property type="entry name" value="FAS1"/>
    <property type="match status" value="1"/>
</dbReference>
<dbReference type="InterPro" id="IPR036378">
    <property type="entry name" value="FAS1_dom_sf"/>
</dbReference>
<dbReference type="PANTHER" id="PTHR10900">
    <property type="entry name" value="PERIOSTIN-RELATED"/>
    <property type="match status" value="1"/>
</dbReference>
<organism evidence="3 4">
    <name type="scientific">Litoribacter ruber</name>
    <dbReference type="NCBI Taxonomy" id="702568"/>
    <lineage>
        <taxon>Bacteria</taxon>
        <taxon>Pseudomonadati</taxon>
        <taxon>Bacteroidota</taxon>
        <taxon>Cytophagia</taxon>
        <taxon>Cytophagales</taxon>
        <taxon>Cyclobacteriaceae</taxon>
        <taxon>Litoribacter</taxon>
    </lineage>
</organism>
<evidence type="ECO:0000313" key="4">
    <source>
        <dbReference type="Proteomes" id="UP001319104"/>
    </source>
</evidence>
<feature type="chain" id="PRO_5043019441" evidence="1">
    <location>
        <begin position="24"/>
        <end position="211"/>
    </location>
</feature>
<dbReference type="InterPro" id="IPR000782">
    <property type="entry name" value="FAS1_domain"/>
</dbReference>
<evidence type="ECO:0000259" key="2">
    <source>
        <dbReference type="PROSITE" id="PS50213"/>
    </source>
</evidence>
<reference evidence="3 4" key="1">
    <citation type="submission" date="2021-05" db="EMBL/GenBank/DDBJ databases">
        <authorList>
            <person name="Zhang Z.D."/>
            <person name="Osman G."/>
        </authorList>
    </citation>
    <scope>NUCLEOTIDE SEQUENCE [LARGE SCALE GENOMIC DNA]</scope>
    <source>
        <strain evidence="3 4">KCTC 32217</strain>
    </source>
</reference>
<dbReference type="InterPro" id="IPR050904">
    <property type="entry name" value="Adhesion/Biosynth-related"/>
</dbReference>
<dbReference type="Pfam" id="PF02469">
    <property type="entry name" value="Fasciclin"/>
    <property type="match status" value="1"/>
</dbReference>
<name>A0AAP2CIA4_9BACT</name>
<dbReference type="GO" id="GO:0005615">
    <property type="term" value="C:extracellular space"/>
    <property type="evidence" value="ECO:0007669"/>
    <property type="project" value="TreeGrafter"/>
</dbReference>
<dbReference type="Gene3D" id="2.30.180.10">
    <property type="entry name" value="FAS1 domain"/>
    <property type="match status" value="1"/>
</dbReference>
<accession>A0AAP2CIA4</accession>
<keyword evidence="4" id="KW-1185">Reference proteome</keyword>
<dbReference type="EMBL" id="JAHCMY010000010">
    <property type="protein sequence ID" value="MBS9525253.1"/>
    <property type="molecule type" value="Genomic_DNA"/>
</dbReference>